<feature type="transmembrane region" description="Helical" evidence="1">
    <location>
        <begin position="16"/>
        <end position="36"/>
    </location>
</feature>
<proteinExistence type="predicted"/>
<evidence type="ECO:0000313" key="3">
    <source>
        <dbReference type="Proteomes" id="UP000786875"/>
    </source>
</evidence>
<gene>
    <name evidence="2" type="ORF">HGT73_03885</name>
</gene>
<feature type="transmembrane region" description="Helical" evidence="1">
    <location>
        <begin position="154"/>
        <end position="175"/>
    </location>
</feature>
<dbReference type="InterPro" id="IPR025229">
    <property type="entry name" value="YniB-like"/>
</dbReference>
<evidence type="ECO:0000256" key="1">
    <source>
        <dbReference type="SAM" id="Phobius"/>
    </source>
</evidence>
<evidence type="ECO:0008006" key="4">
    <source>
        <dbReference type="Google" id="ProtNLM"/>
    </source>
</evidence>
<keyword evidence="3" id="KW-1185">Reference proteome</keyword>
<protein>
    <recommendedName>
        <fullName evidence="4">YniB-like protein</fullName>
    </recommendedName>
</protein>
<evidence type="ECO:0000313" key="2">
    <source>
        <dbReference type="EMBL" id="MBT0726528.1"/>
    </source>
</evidence>
<dbReference type="RefSeq" id="WP_214212343.1">
    <property type="nucleotide sequence ID" value="NZ_JABBFO010000002.1"/>
</dbReference>
<name>A0ABS5T451_9GAMM</name>
<organism evidence="2 3">
    <name type="scientific">Rosenbergiella australiborealis</name>
    <dbReference type="NCBI Taxonomy" id="1544696"/>
    <lineage>
        <taxon>Bacteria</taxon>
        <taxon>Pseudomonadati</taxon>
        <taxon>Pseudomonadota</taxon>
        <taxon>Gammaproteobacteria</taxon>
        <taxon>Enterobacterales</taxon>
        <taxon>Erwiniaceae</taxon>
        <taxon>Rosenbergiella</taxon>
    </lineage>
</organism>
<dbReference type="Proteomes" id="UP000786875">
    <property type="component" value="Unassembled WGS sequence"/>
</dbReference>
<dbReference type="EMBL" id="JABBFO010000002">
    <property type="protein sequence ID" value="MBT0726528.1"/>
    <property type="molecule type" value="Genomic_DNA"/>
</dbReference>
<accession>A0ABS5T451</accession>
<sequence length="178" mass="20724">MTLSQARTSAIIKKSVGWGIFIIGALSTTISMLNYLSSQREKIAGFNAVLSDFIRVLVDMLRFNTSFLDLFWHYSPVPNFADNLNLVFWIFFILIFFGMALNAAGSRQWRQYRYVKERLEDQKIVEQVLGEEADFSDNKIKSVKLTHHSPFRQYYLLYVQPIIVVVVGFFLLHWLTLV</sequence>
<keyword evidence="1" id="KW-0472">Membrane</keyword>
<comment type="caution">
    <text evidence="2">The sequence shown here is derived from an EMBL/GenBank/DDBJ whole genome shotgun (WGS) entry which is preliminary data.</text>
</comment>
<keyword evidence="1" id="KW-0812">Transmembrane</keyword>
<reference evidence="2 3" key="1">
    <citation type="submission" date="2020-04" db="EMBL/GenBank/DDBJ databases">
        <title>Genome sequencing of Rosenbergiella species.</title>
        <authorList>
            <person name="Alvarez-Perez S."/>
            <person name="Lievens B."/>
        </authorList>
    </citation>
    <scope>NUCLEOTIDE SEQUENCE [LARGE SCALE GENOMIC DNA]</scope>
    <source>
        <strain evidence="2 3">CdVSA20.1</strain>
    </source>
</reference>
<keyword evidence="1" id="KW-1133">Transmembrane helix</keyword>
<feature type="transmembrane region" description="Helical" evidence="1">
    <location>
        <begin position="86"/>
        <end position="104"/>
    </location>
</feature>
<dbReference type="Pfam" id="PF14002">
    <property type="entry name" value="YniB"/>
    <property type="match status" value="1"/>
</dbReference>